<comment type="caution">
    <text evidence="3">The sequence shown here is derived from an EMBL/GenBank/DDBJ whole genome shotgun (WGS) entry which is preliminary data.</text>
</comment>
<keyword evidence="1" id="KW-0812">Transmembrane</keyword>
<dbReference type="CDD" id="cd12797">
    <property type="entry name" value="M23_peptidase"/>
    <property type="match status" value="1"/>
</dbReference>
<feature type="transmembrane region" description="Helical" evidence="1">
    <location>
        <begin position="67"/>
        <end position="87"/>
    </location>
</feature>
<evidence type="ECO:0000256" key="1">
    <source>
        <dbReference type="SAM" id="Phobius"/>
    </source>
</evidence>
<reference evidence="4" key="1">
    <citation type="journal article" date="2019" name="Int. J. Syst. Evol. Microbiol.">
        <title>The Global Catalogue of Microorganisms (GCM) 10K type strain sequencing project: providing services to taxonomists for standard genome sequencing and annotation.</title>
        <authorList>
            <consortium name="The Broad Institute Genomics Platform"/>
            <consortium name="The Broad Institute Genome Sequencing Center for Infectious Disease"/>
            <person name="Wu L."/>
            <person name="Ma J."/>
        </authorList>
    </citation>
    <scope>NUCLEOTIDE SEQUENCE [LARGE SCALE GENOMIC DNA]</scope>
    <source>
        <strain evidence="4">JCM 12762</strain>
    </source>
</reference>
<sequence>MRRAAKVGILQPLGGALAGLHSPGRKTRFLALLRAPLFATTLVVAISVTAWRLFPVSGASEQMLRDVGSLFVLLLAILLLVLARFGITRKVSTIEIMTPVRGRWRALSSPATKVPSHGTHEYGQTWALDIVAVPPGSVAAPFGGLRGSLPPESFPSFGQPVFAGGNGTVVLSRDGAPDRRSRNSWLLLPLFVVESALRGIGGERFVFGNLLVINLDHGGYQALAHLQNGSIGPAVGDRVTTGEQVARCGNSGNSTEPHLHLQLMNRPTPTAAVGFPFMLRGIQTEGTDELNEHDVVPARNEYFNAGPTDVLPPINNSAY</sequence>
<accession>A0ABP4GER0</accession>
<dbReference type="InterPro" id="IPR011055">
    <property type="entry name" value="Dup_hybrid_motif"/>
</dbReference>
<keyword evidence="4" id="KW-1185">Reference proteome</keyword>
<feature type="transmembrane region" description="Helical" evidence="1">
    <location>
        <begin position="35"/>
        <end position="55"/>
    </location>
</feature>
<dbReference type="Gene3D" id="2.70.70.10">
    <property type="entry name" value="Glucose Permease (Domain IIA)"/>
    <property type="match status" value="1"/>
</dbReference>
<dbReference type="EMBL" id="BAAAKW010000035">
    <property type="protein sequence ID" value="GAA1222872.1"/>
    <property type="molecule type" value="Genomic_DNA"/>
</dbReference>
<dbReference type="InterPro" id="IPR050570">
    <property type="entry name" value="Cell_wall_metabolism_enzyme"/>
</dbReference>
<dbReference type="PANTHER" id="PTHR21666:SF270">
    <property type="entry name" value="MUREIN HYDROLASE ACTIVATOR ENVC"/>
    <property type="match status" value="1"/>
</dbReference>
<dbReference type="PANTHER" id="PTHR21666">
    <property type="entry name" value="PEPTIDASE-RELATED"/>
    <property type="match status" value="1"/>
</dbReference>
<gene>
    <name evidence="3" type="ORF">GCM10009655_23070</name>
</gene>
<feature type="domain" description="M23ase beta-sheet core" evidence="2">
    <location>
        <begin position="206"/>
        <end position="266"/>
    </location>
</feature>
<evidence type="ECO:0000313" key="3">
    <source>
        <dbReference type="EMBL" id="GAA1222872.1"/>
    </source>
</evidence>
<keyword evidence="1" id="KW-0472">Membrane</keyword>
<evidence type="ECO:0000313" key="4">
    <source>
        <dbReference type="Proteomes" id="UP001500943"/>
    </source>
</evidence>
<dbReference type="Pfam" id="PF01551">
    <property type="entry name" value="Peptidase_M23"/>
    <property type="match status" value="1"/>
</dbReference>
<dbReference type="InterPro" id="IPR016047">
    <property type="entry name" value="M23ase_b-sheet_dom"/>
</dbReference>
<dbReference type="Proteomes" id="UP001500943">
    <property type="component" value="Unassembled WGS sequence"/>
</dbReference>
<organism evidence="3 4">
    <name type="scientific">Rhodoglobus aureus</name>
    <dbReference type="NCBI Taxonomy" id="191497"/>
    <lineage>
        <taxon>Bacteria</taxon>
        <taxon>Bacillati</taxon>
        <taxon>Actinomycetota</taxon>
        <taxon>Actinomycetes</taxon>
        <taxon>Micrococcales</taxon>
        <taxon>Microbacteriaceae</taxon>
        <taxon>Rhodoglobus</taxon>
    </lineage>
</organism>
<proteinExistence type="predicted"/>
<keyword evidence="1" id="KW-1133">Transmembrane helix</keyword>
<evidence type="ECO:0000259" key="2">
    <source>
        <dbReference type="Pfam" id="PF01551"/>
    </source>
</evidence>
<name>A0ABP4GER0_9MICO</name>
<dbReference type="SUPFAM" id="SSF51261">
    <property type="entry name" value="Duplicated hybrid motif"/>
    <property type="match status" value="1"/>
</dbReference>
<dbReference type="RefSeq" id="WP_343926004.1">
    <property type="nucleotide sequence ID" value="NZ_BAAAKW010000035.1"/>
</dbReference>
<protein>
    <recommendedName>
        <fullName evidence="2">M23ase beta-sheet core domain-containing protein</fullName>
    </recommendedName>
</protein>